<reference evidence="2" key="1">
    <citation type="submission" date="2020-07" db="EMBL/GenBank/DDBJ databases">
        <title>Multicomponent nature underlies the extraordinary mechanical properties of spider dragline silk.</title>
        <authorList>
            <person name="Kono N."/>
            <person name="Nakamura H."/>
            <person name="Mori M."/>
            <person name="Yoshida Y."/>
            <person name="Ohtoshi R."/>
            <person name="Malay A.D."/>
            <person name="Moran D.A.P."/>
            <person name="Tomita M."/>
            <person name="Numata K."/>
            <person name="Arakawa K."/>
        </authorList>
    </citation>
    <scope>NUCLEOTIDE SEQUENCE</scope>
</reference>
<organism evidence="2 3">
    <name type="scientific">Trichonephila clavata</name>
    <name type="common">Joro spider</name>
    <name type="synonym">Nephila clavata</name>
    <dbReference type="NCBI Taxonomy" id="2740835"/>
    <lineage>
        <taxon>Eukaryota</taxon>
        <taxon>Metazoa</taxon>
        <taxon>Ecdysozoa</taxon>
        <taxon>Arthropoda</taxon>
        <taxon>Chelicerata</taxon>
        <taxon>Arachnida</taxon>
        <taxon>Araneae</taxon>
        <taxon>Araneomorphae</taxon>
        <taxon>Entelegynae</taxon>
        <taxon>Araneoidea</taxon>
        <taxon>Nephilidae</taxon>
        <taxon>Trichonephila</taxon>
    </lineage>
</organism>
<gene>
    <name evidence="2" type="ORF">TNCT_36591</name>
</gene>
<evidence type="ECO:0000313" key="2">
    <source>
        <dbReference type="EMBL" id="GFQ85808.1"/>
    </source>
</evidence>
<comment type="caution">
    <text evidence="2">The sequence shown here is derived from an EMBL/GenBank/DDBJ whole genome shotgun (WGS) entry which is preliminary data.</text>
</comment>
<evidence type="ECO:0000256" key="1">
    <source>
        <dbReference type="SAM" id="MobiDB-lite"/>
    </source>
</evidence>
<evidence type="ECO:0000313" key="3">
    <source>
        <dbReference type="Proteomes" id="UP000887116"/>
    </source>
</evidence>
<accession>A0A8X6FPV0</accession>
<name>A0A8X6FPV0_TRICU</name>
<protein>
    <submittedName>
        <fullName evidence="2">Uncharacterized protein</fullName>
    </submittedName>
</protein>
<feature type="region of interest" description="Disordered" evidence="1">
    <location>
        <begin position="1"/>
        <end position="22"/>
    </location>
</feature>
<sequence>MSRKTNISEEAPLSPMIWEPDSDEDICDTTLHLQGMDVTEDEPSIDESDITDKVCPDSKDTQYYVTHPNTEGASNDAIKSDEMPLYASSEGLLPIDNKRRITIWNNEVYVEITKMLPTIQEDSPTYDCSNLTVDESQKCETVIKQHTFSVKHESLVDANPALEQVEHSLSSESSYSRH</sequence>
<proteinExistence type="predicted"/>
<dbReference type="EMBL" id="BMAO01032935">
    <property type="protein sequence ID" value="GFQ85808.1"/>
    <property type="molecule type" value="Genomic_DNA"/>
</dbReference>
<keyword evidence="3" id="KW-1185">Reference proteome</keyword>
<dbReference type="Proteomes" id="UP000887116">
    <property type="component" value="Unassembled WGS sequence"/>
</dbReference>
<dbReference type="AlphaFoldDB" id="A0A8X6FPV0"/>